<dbReference type="GO" id="GO:0006298">
    <property type="term" value="P:mismatch repair"/>
    <property type="evidence" value="ECO:0007669"/>
    <property type="project" value="TreeGrafter"/>
</dbReference>
<keyword evidence="3" id="KW-0479">Metal-binding</keyword>
<evidence type="ECO:0000256" key="8">
    <source>
        <dbReference type="ARBA" id="ARBA00023204"/>
    </source>
</evidence>
<evidence type="ECO:0000313" key="12">
    <source>
        <dbReference type="Proteomes" id="UP000678499"/>
    </source>
</evidence>
<keyword evidence="12" id="KW-1185">Reference proteome</keyword>
<keyword evidence="5" id="KW-0378">Hydrolase</keyword>
<dbReference type="GO" id="GO:0035485">
    <property type="term" value="F:adenine/guanine mispair binding"/>
    <property type="evidence" value="ECO:0007669"/>
    <property type="project" value="TreeGrafter"/>
</dbReference>
<accession>A0A7R9C3J5</accession>
<keyword evidence="6" id="KW-0408">Iron</keyword>
<evidence type="ECO:0000256" key="2">
    <source>
        <dbReference type="ARBA" id="ARBA00008343"/>
    </source>
</evidence>
<sequence length="132" mass="14589">ELPTIEDLANASQDKVLSLWQGLGYYSRAINLHQCAQDIVFNRQGEFPSEKSELKTLKGVGEYIASAIASMAFDQICVAMDGNAYRVYSRYLGVDTPINSPSTIRLLTQKAQDLIDIKRPGDFNQAIMDLGA</sequence>
<dbReference type="AlphaFoldDB" id="A0A7R9C3J5"/>
<feature type="non-terminal residue" evidence="11">
    <location>
        <position position="1"/>
    </location>
</feature>
<evidence type="ECO:0000313" key="11">
    <source>
        <dbReference type="EMBL" id="CAD7285506.1"/>
    </source>
</evidence>
<name>A0A7R9C3J5_9CRUS</name>
<dbReference type="Pfam" id="PF00730">
    <property type="entry name" value="HhH-GPD"/>
    <property type="match status" value="1"/>
</dbReference>
<evidence type="ECO:0000256" key="3">
    <source>
        <dbReference type="ARBA" id="ARBA00022723"/>
    </source>
</evidence>
<evidence type="ECO:0000259" key="10">
    <source>
        <dbReference type="SMART" id="SM00478"/>
    </source>
</evidence>
<dbReference type="GO" id="GO:0051536">
    <property type="term" value="F:iron-sulfur cluster binding"/>
    <property type="evidence" value="ECO:0007669"/>
    <property type="project" value="UniProtKB-KW"/>
</dbReference>
<keyword evidence="9" id="KW-0326">Glycosidase</keyword>
<dbReference type="InterPro" id="IPR011257">
    <property type="entry name" value="DNA_glycosylase"/>
</dbReference>
<dbReference type="PANTHER" id="PTHR42944">
    <property type="entry name" value="ADENINE DNA GLYCOSYLASE"/>
    <property type="match status" value="1"/>
</dbReference>
<protein>
    <recommendedName>
        <fullName evidence="10">HhH-GPD domain-containing protein</fullName>
    </recommendedName>
</protein>
<dbReference type="SUPFAM" id="SSF48150">
    <property type="entry name" value="DNA-glycosylase"/>
    <property type="match status" value="1"/>
</dbReference>
<reference evidence="11" key="1">
    <citation type="submission" date="2020-11" db="EMBL/GenBank/DDBJ databases">
        <authorList>
            <person name="Tran Van P."/>
        </authorList>
    </citation>
    <scope>NUCLEOTIDE SEQUENCE</scope>
</reference>
<evidence type="ECO:0000256" key="4">
    <source>
        <dbReference type="ARBA" id="ARBA00022763"/>
    </source>
</evidence>
<dbReference type="OrthoDB" id="10248838at2759"/>
<dbReference type="Proteomes" id="UP000678499">
    <property type="component" value="Unassembled WGS sequence"/>
</dbReference>
<dbReference type="CDD" id="cd00056">
    <property type="entry name" value="ENDO3c"/>
    <property type="match status" value="1"/>
</dbReference>
<proteinExistence type="inferred from homology"/>
<organism evidence="11">
    <name type="scientific">Notodromas monacha</name>
    <dbReference type="NCBI Taxonomy" id="399045"/>
    <lineage>
        <taxon>Eukaryota</taxon>
        <taxon>Metazoa</taxon>
        <taxon>Ecdysozoa</taxon>
        <taxon>Arthropoda</taxon>
        <taxon>Crustacea</taxon>
        <taxon>Oligostraca</taxon>
        <taxon>Ostracoda</taxon>
        <taxon>Podocopa</taxon>
        <taxon>Podocopida</taxon>
        <taxon>Cypridocopina</taxon>
        <taxon>Cypridoidea</taxon>
        <taxon>Cyprididae</taxon>
        <taxon>Notodromas</taxon>
    </lineage>
</organism>
<evidence type="ECO:0000256" key="5">
    <source>
        <dbReference type="ARBA" id="ARBA00022801"/>
    </source>
</evidence>
<keyword evidence="4" id="KW-0227">DNA damage</keyword>
<evidence type="ECO:0000256" key="9">
    <source>
        <dbReference type="ARBA" id="ARBA00023295"/>
    </source>
</evidence>
<keyword evidence="8" id="KW-0234">DNA repair</keyword>
<evidence type="ECO:0000256" key="7">
    <source>
        <dbReference type="ARBA" id="ARBA00023014"/>
    </source>
</evidence>
<dbReference type="PANTHER" id="PTHR42944:SF1">
    <property type="entry name" value="ADENINE DNA GLYCOSYLASE"/>
    <property type="match status" value="1"/>
</dbReference>
<dbReference type="GO" id="GO:0032357">
    <property type="term" value="F:oxidized purine DNA binding"/>
    <property type="evidence" value="ECO:0007669"/>
    <property type="project" value="TreeGrafter"/>
</dbReference>
<dbReference type="InterPro" id="IPR003265">
    <property type="entry name" value="HhH-GPD_domain"/>
</dbReference>
<dbReference type="GO" id="GO:0006284">
    <property type="term" value="P:base-excision repair"/>
    <property type="evidence" value="ECO:0007669"/>
    <property type="project" value="InterPro"/>
</dbReference>
<dbReference type="SMART" id="SM00478">
    <property type="entry name" value="ENDO3c"/>
    <property type="match status" value="1"/>
</dbReference>
<dbReference type="GO" id="GO:0046872">
    <property type="term" value="F:metal ion binding"/>
    <property type="evidence" value="ECO:0007669"/>
    <property type="project" value="UniProtKB-KW"/>
</dbReference>
<dbReference type="EMBL" id="OA897855">
    <property type="protein sequence ID" value="CAD7285506.1"/>
    <property type="molecule type" value="Genomic_DNA"/>
</dbReference>
<dbReference type="GO" id="GO:0000701">
    <property type="term" value="F:purine-specific mismatch base pair DNA N-glycosylase activity"/>
    <property type="evidence" value="ECO:0007669"/>
    <property type="project" value="TreeGrafter"/>
</dbReference>
<feature type="non-terminal residue" evidence="11">
    <location>
        <position position="132"/>
    </location>
</feature>
<evidence type="ECO:0000256" key="1">
    <source>
        <dbReference type="ARBA" id="ARBA00001966"/>
    </source>
</evidence>
<dbReference type="Gene3D" id="1.10.340.30">
    <property type="entry name" value="Hypothetical protein, domain 2"/>
    <property type="match status" value="1"/>
</dbReference>
<dbReference type="GO" id="GO:0034039">
    <property type="term" value="F:8-oxo-7,8-dihydroguanine DNA N-glycosylase activity"/>
    <property type="evidence" value="ECO:0007669"/>
    <property type="project" value="TreeGrafter"/>
</dbReference>
<gene>
    <name evidence="11" type="ORF">NMOB1V02_LOCUS13108</name>
</gene>
<evidence type="ECO:0000256" key="6">
    <source>
        <dbReference type="ARBA" id="ARBA00023004"/>
    </source>
</evidence>
<comment type="cofactor">
    <cofactor evidence="1">
        <name>[4Fe-4S] cluster</name>
        <dbReference type="ChEBI" id="CHEBI:49883"/>
    </cofactor>
</comment>
<comment type="similarity">
    <text evidence="2">Belongs to the Nth/MutY family.</text>
</comment>
<keyword evidence="7" id="KW-0411">Iron-sulfur</keyword>
<feature type="domain" description="HhH-GPD" evidence="10">
    <location>
        <begin position="1"/>
        <end position="132"/>
    </location>
</feature>
<dbReference type="Gene3D" id="1.10.1670.10">
    <property type="entry name" value="Helix-hairpin-Helix base-excision DNA repair enzymes (C-terminal)"/>
    <property type="match status" value="1"/>
</dbReference>
<dbReference type="EMBL" id="CAJPEX010015818">
    <property type="protein sequence ID" value="CAG0925658.1"/>
    <property type="molecule type" value="Genomic_DNA"/>
</dbReference>
<dbReference type="InterPro" id="IPR023170">
    <property type="entry name" value="HhH_base_excis_C"/>
</dbReference>
<dbReference type="InterPro" id="IPR044298">
    <property type="entry name" value="MIG/MutY"/>
</dbReference>